<feature type="region of interest" description="Disordered" evidence="18">
    <location>
        <begin position="276"/>
        <end position="296"/>
    </location>
</feature>
<dbReference type="RefSeq" id="WP_119855236.1">
    <property type="nucleotide sequence ID" value="NZ_QYYD01000003.1"/>
</dbReference>
<evidence type="ECO:0000256" key="14">
    <source>
        <dbReference type="ARBA" id="ARBA00038416"/>
    </source>
</evidence>
<dbReference type="InterPro" id="IPR027417">
    <property type="entry name" value="P-loop_NTPase"/>
</dbReference>
<keyword evidence="10" id="KW-1278">Translocase</keyword>
<dbReference type="Proteomes" id="UP000285523">
    <property type="component" value="Unassembled WGS sequence"/>
</dbReference>
<dbReference type="PROSITE" id="PS50893">
    <property type="entry name" value="ABC_TRANSPORTER_2"/>
    <property type="match status" value="1"/>
</dbReference>
<dbReference type="GO" id="GO:0005886">
    <property type="term" value="C:plasma membrane"/>
    <property type="evidence" value="ECO:0007669"/>
    <property type="project" value="UniProtKB-SubCell"/>
</dbReference>
<dbReference type="PANTHER" id="PTHR43776:SF15">
    <property type="entry name" value="GLUTATHIONE IMPORT ATP-BINDING PROTEIN GSIA"/>
    <property type="match status" value="1"/>
</dbReference>
<keyword evidence="6" id="KW-0677">Repeat</keyword>
<name>A0A418VLE3_RHOPL</name>
<dbReference type="FunFam" id="3.40.50.300:FF:000016">
    <property type="entry name" value="Oligopeptide ABC transporter ATP-binding component"/>
    <property type="match status" value="1"/>
</dbReference>
<dbReference type="PANTHER" id="PTHR43776">
    <property type="entry name" value="TRANSPORT ATP-BINDING PROTEIN"/>
    <property type="match status" value="1"/>
</dbReference>
<evidence type="ECO:0000256" key="6">
    <source>
        <dbReference type="ARBA" id="ARBA00022737"/>
    </source>
</evidence>
<dbReference type="Gene3D" id="3.40.50.300">
    <property type="entry name" value="P-loop containing nucleotide triphosphate hydrolases"/>
    <property type="match status" value="1"/>
</dbReference>
<comment type="subcellular location">
    <subcellularLocation>
        <location evidence="1">Cell inner membrane</location>
        <topology evidence="1">Peripheral membrane protein</topology>
    </subcellularLocation>
</comment>
<sequence length="354" mass="38260">MTQIADIPDRLEPIEDLGGAAQPLLHVKGLTKHFPVRGGLFGAAKTVRAVDDVSFAIAKGETVGIVGESGCGKSTTARLLMHLMPRNGGDIIYDGRAVGRELSLRELRRGMQMVFQDSYASLNPRLTIEESIAFGPKVHGMADATARALARELLGKVGLRPETFANRYPHEVSGGQRQRVNIARALALSPRLVILDEAVSALDKSVEAQVLNLLVDLKREFGLTYLFISHDLNVVRYISDRVLVMYLGEVVELGPVDQVWDQPAHPYTRALLAAMPSSDPDRRTEVPPITGDPPNPIDPPAGCRFHTRCPFAEPLCGATSPKLTALDASGHQAACFMAIPGSGHSRAPRGETAR</sequence>
<dbReference type="EC" id="7.4.2.10" evidence="15"/>
<reference evidence="20 21" key="1">
    <citation type="submission" date="2018-09" db="EMBL/GenBank/DDBJ databases">
        <title>Draft genome sequence of Rhodopseudomonas palustris 2.1.18.</title>
        <authorList>
            <person name="Robertson S.L."/>
            <person name="Meyer T.E."/>
            <person name="Kyndt J.A."/>
        </authorList>
    </citation>
    <scope>NUCLEOTIDE SEQUENCE [LARGE SCALE GENOMIC DNA]</scope>
    <source>
        <strain evidence="20 21">2.1.18</strain>
    </source>
</reference>
<accession>A0A418VLE3</accession>
<evidence type="ECO:0000256" key="4">
    <source>
        <dbReference type="ARBA" id="ARBA00022475"/>
    </source>
</evidence>
<evidence type="ECO:0000256" key="13">
    <source>
        <dbReference type="ARBA" id="ARBA00037530"/>
    </source>
</evidence>
<evidence type="ECO:0000256" key="2">
    <source>
        <dbReference type="ARBA" id="ARBA00011469"/>
    </source>
</evidence>
<comment type="catalytic activity">
    <reaction evidence="17">
        <text>glutathione(out) + ATP + H2O = glutathione(in) + ADP + phosphate + H(+)</text>
        <dbReference type="Rhea" id="RHEA:29791"/>
        <dbReference type="ChEBI" id="CHEBI:15377"/>
        <dbReference type="ChEBI" id="CHEBI:15378"/>
        <dbReference type="ChEBI" id="CHEBI:30616"/>
        <dbReference type="ChEBI" id="CHEBI:43474"/>
        <dbReference type="ChEBI" id="CHEBI:57925"/>
        <dbReference type="ChEBI" id="CHEBI:456216"/>
        <dbReference type="EC" id="7.4.2.10"/>
    </reaction>
</comment>
<evidence type="ECO:0000313" key="20">
    <source>
        <dbReference type="EMBL" id="RJF76983.1"/>
    </source>
</evidence>
<evidence type="ECO:0000256" key="3">
    <source>
        <dbReference type="ARBA" id="ARBA00022448"/>
    </source>
</evidence>
<proteinExistence type="inferred from homology"/>
<gene>
    <name evidence="20" type="ORF">D4Q52_03890</name>
</gene>
<comment type="subunit">
    <text evidence="2">The complex is composed of two ATP-binding proteins (GsiA), two transmembrane proteins (GsiC and GsiD) and a solute-binding protein (GsiB).</text>
</comment>
<evidence type="ECO:0000256" key="7">
    <source>
        <dbReference type="ARBA" id="ARBA00022741"/>
    </source>
</evidence>
<dbReference type="Pfam" id="PF08352">
    <property type="entry name" value="oligo_HPY"/>
    <property type="match status" value="1"/>
</dbReference>
<dbReference type="GO" id="GO:0016887">
    <property type="term" value="F:ATP hydrolysis activity"/>
    <property type="evidence" value="ECO:0007669"/>
    <property type="project" value="InterPro"/>
</dbReference>
<dbReference type="SUPFAM" id="SSF52540">
    <property type="entry name" value="P-loop containing nucleoside triphosphate hydrolases"/>
    <property type="match status" value="1"/>
</dbReference>
<evidence type="ECO:0000256" key="8">
    <source>
        <dbReference type="ARBA" id="ARBA00022801"/>
    </source>
</evidence>
<evidence type="ECO:0000256" key="18">
    <source>
        <dbReference type="SAM" id="MobiDB-lite"/>
    </source>
</evidence>
<evidence type="ECO:0000313" key="21">
    <source>
        <dbReference type="Proteomes" id="UP000285523"/>
    </source>
</evidence>
<protein>
    <recommendedName>
        <fullName evidence="16">Glutathione import ATP-binding protein GsiA</fullName>
        <ecNumber evidence="15">7.4.2.10</ecNumber>
    </recommendedName>
</protein>
<feature type="domain" description="ABC transporter" evidence="19">
    <location>
        <begin position="25"/>
        <end position="272"/>
    </location>
</feature>
<comment type="similarity">
    <text evidence="14">Belongs to the ABC transporter superfamily. Glutathione importer (TC 3.A.1.5.11) family.</text>
</comment>
<keyword evidence="3" id="KW-0813">Transport</keyword>
<organism evidence="20 21">
    <name type="scientific">Rhodopseudomonas palustris</name>
    <dbReference type="NCBI Taxonomy" id="1076"/>
    <lineage>
        <taxon>Bacteria</taxon>
        <taxon>Pseudomonadati</taxon>
        <taxon>Pseudomonadota</taxon>
        <taxon>Alphaproteobacteria</taxon>
        <taxon>Hyphomicrobiales</taxon>
        <taxon>Nitrobacteraceae</taxon>
        <taxon>Rhodopseudomonas</taxon>
    </lineage>
</organism>
<evidence type="ECO:0000256" key="9">
    <source>
        <dbReference type="ARBA" id="ARBA00022840"/>
    </source>
</evidence>
<keyword evidence="11" id="KW-0472">Membrane</keyword>
<dbReference type="CDD" id="cd03257">
    <property type="entry name" value="ABC_NikE_OppD_transporters"/>
    <property type="match status" value="1"/>
</dbReference>
<dbReference type="InterPro" id="IPR003439">
    <property type="entry name" value="ABC_transporter-like_ATP-bd"/>
</dbReference>
<evidence type="ECO:0000256" key="15">
    <source>
        <dbReference type="ARBA" id="ARBA00039050"/>
    </source>
</evidence>
<dbReference type="OrthoDB" id="9815712at2"/>
<comment type="caution">
    <text evidence="20">The sequence shown here is derived from an EMBL/GenBank/DDBJ whole genome shotgun (WGS) entry which is preliminary data.</text>
</comment>
<dbReference type="SMART" id="SM00382">
    <property type="entry name" value="AAA"/>
    <property type="match status" value="1"/>
</dbReference>
<dbReference type="NCBIfam" id="TIGR01727">
    <property type="entry name" value="oligo_HPY"/>
    <property type="match status" value="1"/>
</dbReference>
<keyword evidence="8" id="KW-0378">Hydrolase</keyword>
<comment type="function">
    <text evidence="12">Involved in beta-(1--&gt;2)glucan export. Transmembrane domains (TMD) form a pore in the inner membrane and the ATP-binding domain (NBD) is responsible for energy generation.</text>
</comment>
<dbReference type="InterPro" id="IPR050319">
    <property type="entry name" value="ABC_transp_ATP-bind"/>
</dbReference>
<dbReference type="GO" id="GO:0055085">
    <property type="term" value="P:transmembrane transport"/>
    <property type="evidence" value="ECO:0007669"/>
    <property type="project" value="UniProtKB-ARBA"/>
</dbReference>
<dbReference type="AlphaFoldDB" id="A0A418VLE3"/>
<evidence type="ECO:0000256" key="1">
    <source>
        <dbReference type="ARBA" id="ARBA00004417"/>
    </source>
</evidence>
<dbReference type="EMBL" id="QYYD01000003">
    <property type="protein sequence ID" value="RJF76983.1"/>
    <property type="molecule type" value="Genomic_DNA"/>
</dbReference>
<comment type="function">
    <text evidence="13">Part of the ABC transporter complex GsiABCD involved in glutathione import. Responsible for energy coupling to the transport system.</text>
</comment>
<evidence type="ECO:0000259" key="19">
    <source>
        <dbReference type="PROSITE" id="PS50893"/>
    </source>
</evidence>
<evidence type="ECO:0000256" key="5">
    <source>
        <dbReference type="ARBA" id="ARBA00022519"/>
    </source>
</evidence>
<dbReference type="InterPro" id="IPR013563">
    <property type="entry name" value="Oligopep_ABC_C"/>
</dbReference>
<keyword evidence="9 20" id="KW-0067">ATP-binding</keyword>
<keyword evidence="7" id="KW-0547">Nucleotide-binding</keyword>
<dbReference type="GO" id="GO:0015833">
    <property type="term" value="P:peptide transport"/>
    <property type="evidence" value="ECO:0007669"/>
    <property type="project" value="InterPro"/>
</dbReference>
<evidence type="ECO:0000256" key="16">
    <source>
        <dbReference type="ARBA" id="ARBA00041187"/>
    </source>
</evidence>
<dbReference type="InterPro" id="IPR003593">
    <property type="entry name" value="AAA+_ATPase"/>
</dbReference>
<evidence type="ECO:0000256" key="12">
    <source>
        <dbReference type="ARBA" id="ARBA00024722"/>
    </source>
</evidence>
<keyword evidence="5" id="KW-0997">Cell inner membrane</keyword>
<keyword evidence="4" id="KW-1003">Cell membrane</keyword>
<dbReference type="InterPro" id="IPR017871">
    <property type="entry name" value="ABC_transporter-like_CS"/>
</dbReference>
<evidence type="ECO:0000256" key="11">
    <source>
        <dbReference type="ARBA" id="ARBA00023136"/>
    </source>
</evidence>
<dbReference type="GO" id="GO:0005524">
    <property type="term" value="F:ATP binding"/>
    <property type="evidence" value="ECO:0007669"/>
    <property type="project" value="UniProtKB-KW"/>
</dbReference>
<dbReference type="Pfam" id="PF00005">
    <property type="entry name" value="ABC_tran"/>
    <property type="match status" value="1"/>
</dbReference>
<evidence type="ECO:0000256" key="17">
    <source>
        <dbReference type="ARBA" id="ARBA00047640"/>
    </source>
</evidence>
<dbReference type="PROSITE" id="PS00211">
    <property type="entry name" value="ABC_TRANSPORTER_1"/>
    <property type="match status" value="1"/>
</dbReference>
<evidence type="ECO:0000256" key="10">
    <source>
        <dbReference type="ARBA" id="ARBA00022967"/>
    </source>
</evidence>